<sequence length="314" mass="34444">MEGKRVRLVGYTLRQLLCFVAVAEHGSITAAAEQLRVSPSAVSGAVDELERVLRTQLTVRRRAHGVTLTTSGHDVLRRARSLLDEAEDLESRARDTGDDLRGPFMVGSYHTLAPTVLAELLAAYTERHPGVDLDFVSGSQADLVDRLAGGELDLAVVYDVALPPTIQVHRLYQAAPQVVLPADHRLAQDEDQPLPLDLLASEPFILLDLPPSRENTMTLFDHAGITPQVRFRTTDYELTRSLVGRGLGYSILVQHPSSSLTWGGRPLTTRPLEPRPHPVGVCLAWDSNVRPSRRAEAMVDLARTLHGPAHGQRP</sequence>
<dbReference type="PANTHER" id="PTHR30346:SF0">
    <property type="entry name" value="HCA OPERON TRANSCRIPTIONAL ACTIVATOR HCAR"/>
    <property type="match status" value="1"/>
</dbReference>
<dbReference type="PANTHER" id="PTHR30346">
    <property type="entry name" value="TRANSCRIPTIONAL DUAL REGULATOR HCAR-RELATED"/>
    <property type="match status" value="1"/>
</dbReference>
<evidence type="ECO:0000256" key="2">
    <source>
        <dbReference type="ARBA" id="ARBA00023015"/>
    </source>
</evidence>
<dbReference type="Proteomes" id="UP001595797">
    <property type="component" value="Unassembled WGS sequence"/>
</dbReference>
<comment type="similarity">
    <text evidence="1">Belongs to the LysR transcriptional regulatory family.</text>
</comment>
<keyword evidence="3" id="KW-0238">DNA-binding</keyword>
<dbReference type="PROSITE" id="PS50931">
    <property type="entry name" value="HTH_LYSR"/>
    <property type="match status" value="1"/>
</dbReference>
<evidence type="ECO:0000256" key="1">
    <source>
        <dbReference type="ARBA" id="ARBA00009437"/>
    </source>
</evidence>
<dbReference type="SUPFAM" id="SSF46785">
    <property type="entry name" value="Winged helix' DNA-binding domain"/>
    <property type="match status" value="1"/>
</dbReference>
<keyword evidence="4" id="KW-0804">Transcription</keyword>
<accession>A0ABV9THF0</accession>
<name>A0ABV9THF0_9MICC</name>
<evidence type="ECO:0000256" key="3">
    <source>
        <dbReference type="ARBA" id="ARBA00023125"/>
    </source>
</evidence>
<evidence type="ECO:0000259" key="5">
    <source>
        <dbReference type="PROSITE" id="PS50931"/>
    </source>
</evidence>
<dbReference type="Gene3D" id="3.40.190.10">
    <property type="entry name" value="Periplasmic binding protein-like II"/>
    <property type="match status" value="2"/>
</dbReference>
<reference evidence="7" key="1">
    <citation type="journal article" date="2019" name="Int. J. Syst. Evol. Microbiol.">
        <title>The Global Catalogue of Microorganisms (GCM) 10K type strain sequencing project: providing services to taxonomists for standard genome sequencing and annotation.</title>
        <authorList>
            <consortium name="The Broad Institute Genomics Platform"/>
            <consortium name="The Broad Institute Genome Sequencing Center for Infectious Disease"/>
            <person name="Wu L."/>
            <person name="Ma J."/>
        </authorList>
    </citation>
    <scope>NUCLEOTIDE SEQUENCE [LARGE SCALE GENOMIC DNA]</scope>
    <source>
        <strain evidence="7">CGMCC 4.6946</strain>
    </source>
</reference>
<evidence type="ECO:0000313" key="7">
    <source>
        <dbReference type="Proteomes" id="UP001595797"/>
    </source>
</evidence>
<gene>
    <name evidence="6" type="ORF">ACFPCS_04610</name>
</gene>
<keyword evidence="2" id="KW-0805">Transcription regulation</keyword>
<dbReference type="RefSeq" id="WP_277549659.1">
    <property type="nucleotide sequence ID" value="NZ_JARAMH010000001.1"/>
</dbReference>
<dbReference type="EMBL" id="JBHSIW010000007">
    <property type="protein sequence ID" value="MFC4902845.1"/>
    <property type="molecule type" value="Genomic_DNA"/>
</dbReference>
<dbReference type="SUPFAM" id="SSF53850">
    <property type="entry name" value="Periplasmic binding protein-like II"/>
    <property type="match status" value="1"/>
</dbReference>
<dbReference type="Gene3D" id="1.10.10.10">
    <property type="entry name" value="Winged helix-like DNA-binding domain superfamily/Winged helix DNA-binding domain"/>
    <property type="match status" value="1"/>
</dbReference>
<dbReference type="InterPro" id="IPR036390">
    <property type="entry name" value="WH_DNA-bd_sf"/>
</dbReference>
<comment type="caution">
    <text evidence="6">The sequence shown here is derived from an EMBL/GenBank/DDBJ whole genome shotgun (WGS) entry which is preliminary data.</text>
</comment>
<evidence type="ECO:0000313" key="6">
    <source>
        <dbReference type="EMBL" id="MFC4902845.1"/>
    </source>
</evidence>
<dbReference type="InterPro" id="IPR005119">
    <property type="entry name" value="LysR_subst-bd"/>
</dbReference>
<dbReference type="Pfam" id="PF00126">
    <property type="entry name" value="HTH_1"/>
    <property type="match status" value="1"/>
</dbReference>
<dbReference type="InterPro" id="IPR036388">
    <property type="entry name" value="WH-like_DNA-bd_sf"/>
</dbReference>
<dbReference type="InterPro" id="IPR000847">
    <property type="entry name" value="LysR_HTH_N"/>
</dbReference>
<protein>
    <submittedName>
        <fullName evidence="6">LysR substrate-binding domain-containing protein</fullName>
    </submittedName>
</protein>
<dbReference type="Pfam" id="PF03466">
    <property type="entry name" value="LysR_substrate"/>
    <property type="match status" value="1"/>
</dbReference>
<evidence type="ECO:0000256" key="4">
    <source>
        <dbReference type="ARBA" id="ARBA00023163"/>
    </source>
</evidence>
<keyword evidence="7" id="KW-1185">Reference proteome</keyword>
<feature type="domain" description="HTH lysR-type" evidence="5">
    <location>
        <begin position="11"/>
        <end position="69"/>
    </location>
</feature>
<proteinExistence type="inferred from homology"/>
<organism evidence="6 7">
    <name type="scientific">Kocuria oceani</name>
    <dbReference type="NCBI Taxonomy" id="988827"/>
    <lineage>
        <taxon>Bacteria</taxon>
        <taxon>Bacillati</taxon>
        <taxon>Actinomycetota</taxon>
        <taxon>Actinomycetes</taxon>
        <taxon>Micrococcales</taxon>
        <taxon>Micrococcaceae</taxon>
        <taxon>Kocuria</taxon>
    </lineage>
</organism>